<gene>
    <name evidence="3" type="ORF">HMPREF1544_08188</name>
</gene>
<evidence type="ECO:0000256" key="1">
    <source>
        <dbReference type="SAM" id="Phobius"/>
    </source>
</evidence>
<evidence type="ECO:0000256" key="2">
    <source>
        <dbReference type="SAM" id="SignalP"/>
    </source>
</evidence>
<dbReference type="Proteomes" id="UP000014254">
    <property type="component" value="Unassembled WGS sequence"/>
</dbReference>
<keyword evidence="1" id="KW-1133">Transmembrane helix</keyword>
<sequence>MIPATLAILVYQVLAILGTEAVSQIVTSIAYKKRDLDYKLMYLQSPLDLIRNYNRYNQTALEKASIVFFACLTIAVKLIPTIFTKLNSLAPIYHDPTTTPLNQSIATSVYNWPTSMPVFDNFIPYLAAPNEASLEDMTNAYIDINLRQNNTQNSDGHWFTPNITKRFEWDNRQVAFSFGFYGSLEEENFTIFPFSRQGYSSSMERCTLAETNLITNMSYIHGNRVEAASFYTDNCYPTYDSTIPILHRFEKPDNFQLPSLLDANDTVYRSPKPSGTVSASSSFGVSIFNHNSSHMTMGIKKTAHITFYNRRENATFPTDCSIGNRANFTNNFKDLPYNAVLCELKNVMLKNSRTMSIIQAVGRSFQENYAVNTVYTYRNSIPRNNQGEVVMVDFTVFQAFNVEGNLLDNKEHMVAYSRNNLLYGSPPDINASTDLSNDRIGSLLKELDPSELNQETVDILVGMASMRVRWENGDYSDFTLSHSQVTDAIKTPTWWIATVSALVLLFLIPHVSRLIVKRIPEYAENLRNLLLLTIERSNALEKTRKIKNVGILLSDQNNETERIALLSVCGYPVTVAEKLTSVETSLIEESVVTDEKDM</sequence>
<keyword evidence="4" id="KW-1185">Reference proteome</keyword>
<keyword evidence="2" id="KW-0732">Signal</keyword>
<keyword evidence="1" id="KW-0472">Membrane</keyword>
<dbReference type="InParanoid" id="S2J5X6"/>
<feature type="transmembrane region" description="Helical" evidence="1">
    <location>
        <begin position="494"/>
        <end position="516"/>
    </location>
</feature>
<organism evidence="3 4">
    <name type="scientific">Mucor circinelloides f. circinelloides (strain 1006PhL)</name>
    <name type="common">Mucormycosis agent</name>
    <name type="synonym">Calyptromyces circinelloides</name>
    <dbReference type="NCBI Taxonomy" id="1220926"/>
    <lineage>
        <taxon>Eukaryota</taxon>
        <taxon>Fungi</taxon>
        <taxon>Fungi incertae sedis</taxon>
        <taxon>Mucoromycota</taxon>
        <taxon>Mucoromycotina</taxon>
        <taxon>Mucoromycetes</taxon>
        <taxon>Mucorales</taxon>
        <taxon>Mucorineae</taxon>
        <taxon>Mucoraceae</taxon>
        <taxon>Mucor</taxon>
    </lineage>
</organism>
<name>S2J5X6_MUCC1</name>
<evidence type="ECO:0000313" key="3">
    <source>
        <dbReference type="EMBL" id="EPB85059.1"/>
    </source>
</evidence>
<reference evidence="4" key="1">
    <citation type="submission" date="2013-05" db="EMBL/GenBank/DDBJ databases">
        <title>The Genome sequence of Mucor circinelloides f. circinelloides 1006PhL.</title>
        <authorList>
            <consortium name="The Broad Institute Genomics Platform"/>
            <person name="Cuomo C."/>
            <person name="Earl A."/>
            <person name="Findley K."/>
            <person name="Lee S.C."/>
            <person name="Walker B."/>
            <person name="Young S."/>
            <person name="Zeng Q."/>
            <person name="Gargeya S."/>
            <person name="Fitzgerald M."/>
            <person name="Haas B."/>
            <person name="Abouelleil A."/>
            <person name="Allen A.W."/>
            <person name="Alvarado L."/>
            <person name="Arachchi H.M."/>
            <person name="Berlin A.M."/>
            <person name="Chapman S.B."/>
            <person name="Gainer-Dewar J."/>
            <person name="Goldberg J."/>
            <person name="Griggs A."/>
            <person name="Gujja S."/>
            <person name="Hansen M."/>
            <person name="Howarth C."/>
            <person name="Imamovic A."/>
            <person name="Ireland A."/>
            <person name="Larimer J."/>
            <person name="McCowan C."/>
            <person name="Murphy C."/>
            <person name="Pearson M."/>
            <person name="Poon T.W."/>
            <person name="Priest M."/>
            <person name="Roberts A."/>
            <person name="Saif S."/>
            <person name="Shea T."/>
            <person name="Sisk P."/>
            <person name="Sykes S."/>
            <person name="Wortman J."/>
            <person name="Nusbaum C."/>
            <person name="Birren B."/>
        </authorList>
    </citation>
    <scope>NUCLEOTIDE SEQUENCE [LARGE SCALE GENOMIC DNA]</scope>
    <source>
        <strain evidence="4">1006PhL</strain>
    </source>
</reference>
<feature type="chain" id="PRO_5004508888" evidence="2">
    <location>
        <begin position="22"/>
        <end position="598"/>
    </location>
</feature>
<proteinExistence type="predicted"/>
<dbReference type="OrthoDB" id="2247731at2759"/>
<feature type="signal peptide" evidence="2">
    <location>
        <begin position="1"/>
        <end position="21"/>
    </location>
</feature>
<dbReference type="AlphaFoldDB" id="S2J5X6"/>
<dbReference type="EMBL" id="KE124022">
    <property type="protein sequence ID" value="EPB85059.1"/>
    <property type="molecule type" value="Genomic_DNA"/>
</dbReference>
<dbReference type="OMA" id="HMVAYSR"/>
<keyword evidence="1" id="KW-0812">Transmembrane</keyword>
<accession>S2J5X6</accession>
<dbReference type="VEuPathDB" id="FungiDB:HMPREF1544_08188"/>
<protein>
    <submittedName>
        <fullName evidence="3">Uncharacterized protein</fullName>
    </submittedName>
</protein>
<evidence type="ECO:0000313" key="4">
    <source>
        <dbReference type="Proteomes" id="UP000014254"/>
    </source>
</evidence>